<dbReference type="Proteomes" id="UP000606974">
    <property type="component" value="Unassembled WGS sequence"/>
</dbReference>
<evidence type="ECO:0000313" key="1">
    <source>
        <dbReference type="EMBL" id="KAF7506687.1"/>
    </source>
</evidence>
<keyword evidence="2" id="KW-1185">Reference proteome</keyword>
<name>A0A8H7AF54_9EURO</name>
<reference evidence="1" key="1">
    <citation type="submission" date="2020-02" db="EMBL/GenBank/DDBJ databases">
        <authorList>
            <person name="Palmer J.M."/>
        </authorList>
    </citation>
    <scope>NUCLEOTIDE SEQUENCE</scope>
    <source>
        <strain evidence="1">EPUS1.4</strain>
        <tissue evidence="1">Thallus</tissue>
    </source>
</reference>
<organism evidence="1 2">
    <name type="scientific">Endocarpon pusillum</name>
    <dbReference type="NCBI Taxonomy" id="364733"/>
    <lineage>
        <taxon>Eukaryota</taxon>
        <taxon>Fungi</taxon>
        <taxon>Dikarya</taxon>
        <taxon>Ascomycota</taxon>
        <taxon>Pezizomycotina</taxon>
        <taxon>Eurotiomycetes</taxon>
        <taxon>Chaetothyriomycetidae</taxon>
        <taxon>Verrucariales</taxon>
        <taxon>Verrucariaceae</taxon>
        <taxon>Endocarpon</taxon>
    </lineage>
</organism>
<proteinExistence type="predicted"/>
<evidence type="ECO:0000313" key="2">
    <source>
        <dbReference type="Proteomes" id="UP000606974"/>
    </source>
</evidence>
<sequence length="148" mass="16905">MLMHHDWRSVRGSPYPYDSMIVCRIITSPKTNSQQNKTNKRKRGREKFAKACVGLLMGVLDTDINDRVLRSLDTVVSKEDWHNMIFSYREPIHYSVDNRSPTPKRKTSKAESLHTAFKKAKIATSPQPSSEDSVGFLHGLGDLMHNFS</sequence>
<dbReference type="EMBL" id="JAACFV010000082">
    <property type="protein sequence ID" value="KAF7506687.1"/>
    <property type="molecule type" value="Genomic_DNA"/>
</dbReference>
<gene>
    <name evidence="1" type="ORF">GJ744_011516</name>
</gene>
<dbReference type="AlphaFoldDB" id="A0A8H7AF54"/>
<comment type="caution">
    <text evidence="1">The sequence shown here is derived from an EMBL/GenBank/DDBJ whole genome shotgun (WGS) entry which is preliminary data.</text>
</comment>
<protein>
    <submittedName>
        <fullName evidence="1">Uncharacterized protein</fullName>
    </submittedName>
</protein>
<accession>A0A8H7AF54</accession>